<dbReference type="OrthoDB" id="548799at2759"/>
<sequence>MSDSWERDLDDELGDDAKAPSLAGSRAGSKAPSASKPKPPEDDDDAESALFSRSGESLSRPAAEPASRARPPTADASFSISGGLSMSRASSRAPSPPPATASQPAAKAAPSSKAAATEDSFMSSASGELSQAPSVRGPAAAPSAAAAAAPSAAPLARSAAPSAAGPSAALSPRPSSAAASARPGLLDAAAAAPSAPPEARGGPPSVHGSWSGWSRPTSLGGAAANGPANGHNDHGLPDPERVDSPTKPRRGSAAGALAPRGGFDGSASKRWGAPARGEVPTPFELFRLYDVDNSGCVTANEFVHMMRDLDGLPLHCEAGLLGAGAAERVRYVIDKATVERTLSALLEKQDLQRYIL</sequence>
<dbReference type="PROSITE" id="PS50222">
    <property type="entry name" value="EF_HAND_2"/>
    <property type="match status" value="1"/>
</dbReference>
<dbReference type="SUPFAM" id="SSF47473">
    <property type="entry name" value="EF-hand"/>
    <property type="match status" value="1"/>
</dbReference>
<evidence type="ECO:0000259" key="3">
    <source>
        <dbReference type="PROSITE" id="PS50222"/>
    </source>
</evidence>
<dbReference type="InterPro" id="IPR011992">
    <property type="entry name" value="EF-hand-dom_pair"/>
</dbReference>
<dbReference type="EMBL" id="PGGS01000083">
    <property type="protein sequence ID" value="PNH09624.1"/>
    <property type="molecule type" value="Genomic_DNA"/>
</dbReference>
<feature type="compositionally biased region" description="Low complexity" evidence="2">
    <location>
        <begin position="132"/>
        <end position="205"/>
    </location>
</feature>
<dbReference type="SMART" id="SM00054">
    <property type="entry name" value="EFh"/>
    <property type="match status" value="1"/>
</dbReference>
<organism evidence="4 5">
    <name type="scientific">Tetrabaena socialis</name>
    <dbReference type="NCBI Taxonomy" id="47790"/>
    <lineage>
        <taxon>Eukaryota</taxon>
        <taxon>Viridiplantae</taxon>
        <taxon>Chlorophyta</taxon>
        <taxon>core chlorophytes</taxon>
        <taxon>Chlorophyceae</taxon>
        <taxon>CS clade</taxon>
        <taxon>Chlamydomonadales</taxon>
        <taxon>Tetrabaenaceae</taxon>
        <taxon>Tetrabaena</taxon>
    </lineage>
</organism>
<proteinExistence type="predicted"/>
<feature type="compositionally biased region" description="Low complexity" evidence="2">
    <location>
        <begin position="56"/>
        <end position="72"/>
    </location>
</feature>
<feature type="compositionally biased region" description="Polar residues" evidence="2">
    <location>
        <begin position="120"/>
        <end position="131"/>
    </location>
</feature>
<feature type="domain" description="EF-hand" evidence="3">
    <location>
        <begin position="284"/>
        <end position="312"/>
    </location>
</feature>
<evidence type="ECO:0000256" key="1">
    <source>
        <dbReference type="ARBA" id="ARBA00022837"/>
    </source>
</evidence>
<evidence type="ECO:0000313" key="5">
    <source>
        <dbReference type="Proteomes" id="UP000236333"/>
    </source>
</evidence>
<feature type="compositionally biased region" description="Basic and acidic residues" evidence="2">
    <location>
        <begin position="231"/>
        <end position="246"/>
    </location>
</feature>
<accession>A0A2J8AAS6</accession>
<feature type="compositionally biased region" description="Low complexity" evidence="2">
    <location>
        <begin position="100"/>
        <end position="117"/>
    </location>
</feature>
<dbReference type="AlphaFoldDB" id="A0A2J8AAS6"/>
<evidence type="ECO:0000256" key="2">
    <source>
        <dbReference type="SAM" id="MobiDB-lite"/>
    </source>
</evidence>
<keyword evidence="5" id="KW-1185">Reference proteome</keyword>
<comment type="caution">
    <text evidence="4">The sequence shown here is derived from an EMBL/GenBank/DDBJ whole genome shotgun (WGS) entry which is preliminary data.</text>
</comment>
<feature type="compositionally biased region" description="Low complexity" evidence="2">
    <location>
        <begin position="220"/>
        <end position="230"/>
    </location>
</feature>
<gene>
    <name evidence="4" type="ORF">TSOC_003732</name>
</gene>
<name>A0A2J8AAS6_9CHLO</name>
<dbReference type="GO" id="GO:0005509">
    <property type="term" value="F:calcium ion binding"/>
    <property type="evidence" value="ECO:0007669"/>
    <property type="project" value="InterPro"/>
</dbReference>
<dbReference type="Pfam" id="PF00036">
    <property type="entry name" value="EF-hand_1"/>
    <property type="match status" value="1"/>
</dbReference>
<reference evidence="4 5" key="1">
    <citation type="journal article" date="2017" name="Mol. Biol. Evol.">
        <title>The 4-celled Tetrabaena socialis nuclear genome reveals the essential components for genetic control of cell number at the origin of multicellularity in the volvocine lineage.</title>
        <authorList>
            <person name="Featherston J."/>
            <person name="Arakaki Y."/>
            <person name="Hanschen E.R."/>
            <person name="Ferris P.J."/>
            <person name="Michod R.E."/>
            <person name="Olson B.J.S.C."/>
            <person name="Nozaki H."/>
            <person name="Durand P.M."/>
        </authorList>
    </citation>
    <scope>NUCLEOTIDE SEQUENCE [LARGE SCALE GENOMIC DNA]</scope>
    <source>
        <strain evidence="4 5">NIES-571</strain>
    </source>
</reference>
<feature type="region of interest" description="Disordered" evidence="2">
    <location>
        <begin position="1"/>
        <end position="274"/>
    </location>
</feature>
<protein>
    <recommendedName>
        <fullName evidence="3">EF-hand domain-containing protein</fullName>
    </recommendedName>
</protein>
<dbReference type="InterPro" id="IPR018247">
    <property type="entry name" value="EF_Hand_1_Ca_BS"/>
</dbReference>
<evidence type="ECO:0000313" key="4">
    <source>
        <dbReference type="EMBL" id="PNH09624.1"/>
    </source>
</evidence>
<keyword evidence="1" id="KW-0106">Calcium</keyword>
<dbReference type="Gene3D" id="1.10.238.10">
    <property type="entry name" value="EF-hand"/>
    <property type="match status" value="1"/>
</dbReference>
<dbReference type="Proteomes" id="UP000236333">
    <property type="component" value="Unassembled WGS sequence"/>
</dbReference>
<dbReference type="PROSITE" id="PS00018">
    <property type="entry name" value="EF_HAND_1"/>
    <property type="match status" value="1"/>
</dbReference>
<dbReference type="InterPro" id="IPR002048">
    <property type="entry name" value="EF_hand_dom"/>
</dbReference>